<feature type="domain" description="Gcp-like" evidence="2">
    <location>
        <begin position="38"/>
        <end position="106"/>
    </location>
</feature>
<sequence>MLTLAIETSGSACGLALVRGQDLLQEIALRKDGRPETNRLVSSVQDLFKQHRLTADDLDLITLSAGPGSFTGLRAAFTFAKTFAFATGRPVKAVGSFAVIAEQVPQQSGQLEVVEDLRQSHVATQTFTWGDGNWEPDHPVQGITLEEWQNRPHADVLLAGGLARLKRQLPGKEFPAEWSLAPEEQWMARAPATAAVGQRQFDREGGDDPFRMKPLYVRRSAAEEAADRGEI</sequence>
<dbReference type="InterPro" id="IPR022496">
    <property type="entry name" value="T6A_TsaB"/>
</dbReference>
<gene>
    <name evidence="3" type="ordered locus">Plabr_2224</name>
</gene>
<keyword evidence="4" id="KW-1185">Reference proteome</keyword>
<evidence type="ECO:0000259" key="2">
    <source>
        <dbReference type="Pfam" id="PF00814"/>
    </source>
</evidence>
<organism evidence="3 4">
    <name type="scientific">Rubinisphaera brasiliensis (strain ATCC 49424 / DSM 5305 / JCM 21570 / IAM 15109 / NBRC 103401 / IFAM 1448)</name>
    <name type="common">Planctomyces brasiliensis</name>
    <dbReference type="NCBI Taxonomy" id="756272"/>
    <lineage>
        <taxon>Bacteria</taxon>
        <taxon>Pseudomonadati</taxon>
        <taxon>Planctomycetota</taxon>
        <taxon>Planctomycetia</taxon>
        <taxon>Planctomycetales</taxon>
        <taxon>Planctomycetaceae</taxon>
        <taxon>Rubinisphaera</taxon>
    </lineage>
</organism>
<name>F0SKX3_RUBBR</name>
<dbReference type="CDD" id="cd24032">
    <property type="entry name" value="ASKHA_NBD_TsaB"/>
    <property type="match status" value="1"/>
</dbReference>
<dbReference type="NCBIfam" id="TIGR03725">
    <property type="entry name" value="T6A_YeaZ"/>
    <property type="match status" value="1"/>
</dbReference>
<dbReference type="InterPro" id="IPR000905">
    <property type="entry name" value="Gcp-like_dom"/>
</dbReference>
<proteinExistence type="predicted"/>
<dbReference type="AlphaFoldDB" id="F0SKX3"/>
<dbReference type="GO" id="GO:0002949">
    <property type="term" value="P:tRNA threonylcarbamoyladenosine modification"/>
    <property type="evidence" value="ECO:0007669"/>
    <property type="project" value="InterPro"/>
</dbReference>
<protein>
    <submittedName>
        <fullName evidence="3">Universal protein YeaZ</fullName>
    </submittedName>
</protein>
<evidence type="ECO:0000256" key="1">
    <source>
        <dbReference type="SAM" id="MobiDB-lite"/>
    </source>
</evidence>
<evidence type="ECO:0000313" key="4">
    <source>
        <dbReference type="Proteomes" id="UP000006860"/>
    </source>
</evidence>
<evidence type="ECO:0000313" key="3">
    <source>
        <dbReference type="EMBL" id="ADY59826.1"/>
    </source>
</evidence>
<dbReference type="RefSeq" id="WP_013628550.1">
    <property type="nucleotide sequence ID" value="NC_015174.1"/>
</dbReference>
<dbReference type="Pfam" id="PF00814">
    <property type="entry name" value="TsaD"/>
    <property type="match status" value="1"/>
</dbReference>
<feature type="compositionally biased region" description="Basic and acidic residues" evidence="1">
    <location>
        <begin position="200"/>
        <end position="211"/>
    </location>
</feature>
<dbReference type="EMBL" id="CP002546">
    <property type="protein sequence ID" value="ADY59826.1"/>
    <property type="molecule type" value="Genomic_DNA"/>
</dbReference>
<dbReference type="SUPFAM" id="SSF53067">
    <property type="entry name" value="Actin-like ATPase domain"/>
    <property type="match status" value="1"/>
</dbReference>
<accession>F0SKX3</accession>
<feature type="region of interest" description="Disordered" evidence="1">
    <location>
        <begin position="194"/>
        <end position="215"/>
    </location>
</feature>
<dbReference type="eggNOG" id="COG1214">
    <property type="taxonomic scope" value="Bacteria"/>
</dbReference>
<dbReference type="Proteomes" id="UP000006860">
    <property type="component" value="Chromosome"/>
</dbReference>
<dbReference type="OrthoDB" id="9784166at2"/>
<dbReference type="STRING" id="756272.Plabr_2224"/>
<reference evidence="4" key="1">
    <citation type="submission" date="2011-02" db="EMBL/GenBank/DDBJ databases">
        <title>The complete genome of Planctomyces brasiliensis DSM 5305.</title>
        <authorList>
            <person name="Lucas S."/>
            <person name="Copeland A."/>
            <person name="Lapidus A."/>
            <person name="Bruce D."/>
            <person name="Goodwin L."/>
            <person name="Pitluck S."/>
            <person name="Kyrpides N."/>
            <person name="Mavromatis K."/>
            <person name="Pagani I."/>
            <person name="Ivanova N."/>
            <person name="Ovchinnikova G."/>
            <person name="Lu M."/>
            <person name="Detter J.C."/>
            <person name="Han C."/>
            <person name="Land M."/>
            <person name="Hauser L."/>
            <person name="Markowitz V."/>
            <person name="Cheng J.-F."/>
            <person name="Hugenholtz P."/>
            <person name="Woyke T."/>
            <person name="Wu D."/>
            <person name="Tindall B."/>
            <person name="Pomrenke H.G."/>
            <person name="Brambilla E."/>
            <person name="Klenk H.-P."/>
            <person name="Eisen J.A."/>
        </authorList>
    </citation>
    <scope>NUCLEOTIDE SEQUENCE [LARGE SCALE GENOMIC DNA]</scope>
    <source>
        <strain evidence="4">ATCC 49424 / DSM 5305 / JCM 21570 / NBRC 103401 / IFAM 1448</strain>
    </source>
</reference>
<dbReference type="HOGENOM" id="CLU_064886_2_1_0"/>
<dbReference type="KEGG" id="pbs:Plabr_2224"/>
<dbReference type="Gene3D" id="3.30.420.40">
    <property type="match status" value="2"/>
</dbReference>
<dbReference type="InterPro" id="IPR043129">
    <property type="entry name" value="ATPase_NBD"/>
</dbReference>